<sequence>MGFIGVDTAARAGLAKETCEETHERIDGETREGQKEDALWQRCPICHKAIVSHLIGKEYSALDVHIHHTCEEQKQKLLLCHKQEELLYRTPEPFPSGDWDGQTDREILARPKQREEQAAGLCERFGLDAWYPDSVDCDTLFWYNHSLYQGGLTSVKALEYQG</sequence>
<evidence type="ECO:0000313" key="2">
    <source>
        <dbReference type="Proteomes" id="UP001228690"/>
    </source>
</evidence>
<organism evidence="1 2">
    <name type="scientific">Candidatus Haliotispira prima</name>
    <dbReference type="NCBI Taxonomy" id="3034016"/>
    <lineage>
        <taxon>Bacteria</taxon>
        <taxon>Pseudomonadati</taxon>
        <taxon>Spirochaetota</taxon>
        <taxon>Spirochaetia</taxon>
        <taxon>Spirochaetales</taxon>
        <taxon>Spirochaetaceae</taxon>
        <taxon>Candidatus Haliotispira</taxon>
    </lineage>
</organism>
<protein>
    <submittedName>
        <fullName evidence="1">Uncharacterized protein</fullName>
    </submittedName>
</protein>
<dbReference type="Proteomes" id="UP001228690">
    <property type="component" value="Chromosome"/>
</dbReference>
<accession>A0ABY8ME63</accession>
<name>A0ABY8ME63_9SPIO</name>
<dbReference type="EMBL" id="CP123443">
    <property type="protein sequence ID" value="WGK68271.1"/>
    <property type="molecule type" value="Genomic_DNA"/>
</dbReference>
<gene>
    <name evidence="1" type="ORF">P0082_07215</name>
</gene>
<dbReference type="RefSeq" id="WP_326926443.1">
    <property type="nucleotide sequence ID" value="NZ_CP123443.1"/>
</dbReference>
<keyword evidence="2" id="KW-1185">Reference proteome</keyword>
<proteinExistence type="predicted"/>
<evidence type="ECO:0000313" key="1">
    <source>
        <dbReference type="EMBL" id="WGK68271.1"/>
    </source>
</evidence>
<reference evidence="1 2" key="1">
    <citation type="submission" date="2023-04" db="EMBL/GenBank/DDBJ databases">
        <title>Spirochaete genome identified in red abalone sample constitutes a novel genus.</title>
        <authorList>
            <person name="Sharma S.P."/>
            <person name="Purcell C.M."/>
            <person name="Hyde J.R."/>
            <person name="Severin A.J."/>
        </authorList>
    </citation>
    <scope>NUCLEOTIDE SEQUENCE [LARGE SCALE GENOMIC DNA]</scope>
    <source>
        <strain evidence="1 2">SP-2023</strain>
    </source>
</reference>